<sequence>MFHRPNYVVVATRFLSAILRVLLVWPGVVLAIFGFMFFMSTLGDDGGQRAASRMAATAQSYRTAPAGMVIIQPCPHPDAPESKLFLAPSVAPVKKQGCRPYPKTFTDVAVKERRIILGIGSTLLAFGVLVELCSLLIRRRQNNRSAVHYGSINARGERSMLFQYDKPANDKEGRHE</sequence>
<dbReference type="AlphaFoldDB" id="A0A240AM20"/>
<feature type="transmembrane region" description="Helical" evidence="1">
    <location>
        <begin position="115"/>
        <end position="137"/>
    </location>
</feature>
<feature type="transmembrane region" description="Helical" evidence="1">
    <location>
        <begin position="21"/>
        <end position="39"/>
    </location>
</feature>
<keyword evidence="1" id="KW-1133">Transmembrane helix</keyword>
<keyword evidence="1" id="KW-0472">Membrane</keyword>
<gene>
    <name evidence="2" type="ORF">SAMEA4384070_00358</name>
</gene>
<dbReference type="KEGG" id="sfj:SAMEA4384070_0358"/>
<dbReference type="OrthoDB" id="6491930at2"/>
<evidence type="ECO:0000313" key="2">
    <source>
        <dbReference type="EMBL" id="SNV83926.1"/>
    </source>
</evidence>
<accession>A0A240AM20</accession>
<evidence type="ECO:0000256" key="1">
    <source>
        <dbReference type="SAM" id="Phobius"/>
    </source>
</evidence>
<dbReference type="RefSeq" id="WP_095095261.1">
    <property type="nucleotide sequence ID" value="NZ_CAMIQD010000003.1"/>
</dbReference>
<dbReference type="EMBL" id="LT906479">
    <property type="protein sequence ID" value="SNV83926.1"/>
    <property type="molecule type" value="Genomic_DNA"/>
</dbReference>
<name>A0A240AM20_SERFI</name>
<protein>
    <recommendedName>
        <fullName evidence="4">Transmembrane protein</fullName>
    </recommendedName>
</protein>
<proteinExistence type="predicted"/>
<organism evidence="2 3">
    <name type="scientific">Serratia ficaria</name>
    <dbReference type="NCBI Taxonomy" id="61651"/>
    <lineage>
        <taxon>Bacteria</taxon>
        <taxon>Pseudomonadati</taxon>
        <taxon>Pseudomonadota</taxon>
        <taxon>Gammaproteobacteria</taxon>
        <taxon>Enterobacterales</taxon>
        <taxon>Yersiniaceae</taxon>
        <taxon>Serratia</taxon>
    </lineage>
</organism>
<evidence type="ECO:0008006" key="4">
    <source>
        <dbReference type="Google" id="ProtNLM"/>
    </source>
</evidence>
<dbReference type="GeneID" id="75025547"/>
<evidence type="ECO:0000313" key="3">
    <source>
        <dbReference type="Proteomes" id="UP000215134"/>
    </source>
</evidence>
<keyword evidence="1" id="KW-0812">Transmembrane</keyword>
<reference evidence="2 3" key="1">
    <citation type="submission" date="2017-06" db="EMBL/GenBank/DDBJ databases">
        <authorList>
            <consortium name="Pathogen Informatics"/>
        </authorList>
    </citation>
    <scope>NUCLEOTIDE SEQUENCE [LARGE SCALE GENOMIC DNA]</scope>
    <source>
        <strain evidence="2 3">NCTC12148</strain>
    </source>
</reference>
<keyword evidence="3" id="KW-1185">Reference proteome</keyword>
<dbReference type="Proteomes" id="UP000215134">
    <property type="component" value="Chromosome 1"/>
</dbReference>